<name>B9S5A7_RICCO</name>
<gene>
    <name evidence="1" type="ORF">RCOM_0888470</name>
</gene>
<keyword evidence="2" id="KW-1185">Reference proteome</keyword>
<dbReference type="Proteomes" id="UP000008311">
    <property type="component" value="Unassembled WGS sequence"/>
</dbReference>
<reference evidence="2" key="1">
    <citation type="journal article" date="2010" name="Nat. Biotechnol.">
        <title>Draft genome sequence of the oilseed species Ricinus communis.</title>
        <authorList>
            <person name="Chan A.P."/>
            <person name="Crabtree J."/>
            <person name="Zhao Q."/>
            <person name="Lorenzi H."/>
            <person name="Orvis J."/>
            <person name="Puiu D."/>
            <person name="Melake-Berhan A."/>
            <person name="Jones K.M."/>
            <person name="Redman J."/>
            <person name="Chen G."/>
            <person name="Cahoon E.B."/>
            <person name="Gedil M."/>
            <person name="Stanke M."/>
            <person name="Haas B.J."/>
            <person name="Wortman J.R."/>
            <person name="Fraser-Liggett C.M."/>
            <person name="Ravel J."/>
            <person name="Rabinowicz P.D."/>
        </authorList>
    </citation>
    <scope>NUCLEOTIDE SEQUENCE [LARGE SCALE GENOMIC DNA]</scope>
    <source>
        <strain evidence="2">cv. Hale</strain>
    </source>
</reference>
<sequence>MLPLLRPLPANPQAIRRYFGCISYTPLFGSFFTILLDLQDNLPICPYPLDDVGELLLGYVVQPLEPSSKIKARPKSSSDWCTWIDKLQPHFEKIWKHLGYYFPHWFACIGGETTILLDARDPFLPAHEVSSTLHYSYHCIILRWFRGSGLPSIVEHIDFLWVLISQYIIYPLFSKPSIEILPIARAMVIPHVDFFALSIPNHMTIDDVRYLLGQQGSISCSIILVSRAETFAFESWWPSLYSSLVPNTLKSMLAGLSPAPQTKKLKTTATPAT</sequence>
<dbReference type="EMBL" id="EQ973870">
    <property type="protein sequence ID" value="EEF41207.1"/>
    <property type="molecule type" value="Genomic_DNA"/>
</dbReference>
<evidence type="ECO:0000313" key="1">
    <source>
        <dbReference type="EMBL" id="EEF41207.1"/>
    </source>
</evidence>
<accession>B9S5A7</accession>
<organism evidence="1 2">
    <name type="scientific">Ricinus communis</name>
    <name type="common">Castor bean</name>
    <dbReference type="NCBI Taxonomy" id="3988"/>
    <lineage>
        <taxon>Eukaryota</taxon>
        <taxon>Viridiplantae</taxon>
        <taxon>Streptophyta</taxon>
        <taxon>Embryophyta</taxon>
        <taxon>Tracheophyta</taxon>
        <taxon>Spermatophyta</taxon>
        <taxon>Magnoliopsida</taxon>
        <taxon>eudicotyledons</taxon>
        <taxon>Gunneridae</taxon>
        <taxon>Pentapetalae</taxon>
        <taxon>rosids</taxon>
        <taxon>fabids</taxon>
        <taxon>Malpighiales</taxon>
        <taxon>Euphorbiaceae</taxon>
        <taxon>Acalyphoideae</taxon>
        <taxon>Acalypheae</taxon>
        <taxon>Ricinus</taxon>
    </lineage>
</organism>
<dbReference type="AlphaFoldDB" id="B9S5A7"/>
<protein>
    <recommendedName>
        <fullName evidence="3">Aminotransferase-like plant mobile domain-containing protein</fullName>
    </recommendedName>
</protein>
<proteinExistence type="predicted"/>
<evidence type="ECO:0008006" key="3">
    <source>
        <dbReference type="Google" id="ProtNLM"/>
    </source>
</evidence>
<evidence type="ECO:0000313" key="2">
    <source>
        <dbReference type="Proteomes" id="UP000008311"/>
    </source>
</evidence>
<dbReference type="InParanoid" id="B9S5A7"/>